<keyword evidence="5 6" id="KW-0472">Membrane</keyword>
<protein>
    <submittedName>
        <fullName evidence="8">MFS transporter</fullName>
    </submittedName>
</protein>
<dbReference type="SUPFAM" id="SSF103473">
    <property type="entry name" value="MFS general substrate transporter"/>
    <property type="match status" value="1"/>
</dbReference>
<feature type="transmembrane region" description="Helical" evidence="6">
    <location>
        <begin position="405"/>
        <end position="428"/>
    </location>
</feature>
<feature type="transmembrane region" description="Helical" evidence="6">
    <location>
        <begin position="62"/>
        <end position="79"/>
    </location>
</feature>
<feature type="transmembrane region" description="Helical" evidence="6">
    <location>
        <begin position="367"/>
        <end position="393"/>
    </location>
</feature>
<dbReference type="PANTHER" id="PTHR42718:SF9">
    <property type="entry name" value="MAJOR FACILITATOR SUPERFAMILY MULTIDRUG TRANSPORTER MFSC"/>
    <property type="match status" value="1"/>
</dbReference>
<dbReference type="InterPro" id="IPR020846">
    <property type="entry name" value="MFS_dom"/>
</dbReference>
<sequence length="491" mass="49843">MAVIMADAGVTTLVVGELATDPMADQVPASQLTWVNVINFAAIAALLVAAGRWADALGRRGVLAAGVVLFSLGAVAVAWAGNWPLLLGGRLLQGIGAAMMLPTSLALLLGEIPPARRRGALAIWSGCSGLGVTVAQAGGGVLIAAHGWRVAYLCSAGLAILLLAVVPLLPNNQTRTARPEVADTLVPAAGIAATVLAIWHGGEWGWTSPQTVGCMAVAMAAAAVKLAISLRPAGDGHALRRRPKMAASTIASALFGSVQYTVLVMTPLYLQQIHELEVAKAGWWLISISLAVLIAAPLAGRLGRRCGTTAVIYTGAIAVVAGCTLLLGIGEPSAGMVLALVTIGAGIGALATGTFTAGTLAAEPQQFATAAGAVTAARMVGGALGVAGSSILLEQPVLSGPRAGFTAVLVAVIAVASLLAAAAVFTALRAARGAHSRENTRRIPAEQEVQELHRLLAELRAALVQVRSEADYELSRLTSGVRPAYSLSLNS</sequence>
<comment type="caution">
    <text evidence="8">The sequence shown here is derived from an EMBL/GenBank/DDBJ whole genome shotgun (WGS) entry which is preliminary data.</text>
</comment>
<feature type="transmembrane region" description="Helical" evidence="6">
    <location>
        <begin position="281"/>
        <end position="299"/>
    </location>
</feature>
<dbReference type="RefSeq" id="WP_271277233.1">
    <property type="nucleotide sequence ID" value="NZ_BAABFD010000008.1"/>
</dbReference>
<feature type="domain" description="Major facilitator superfamily (MFS) profile" evidence="7">
    <location>
        <begin position="1"/>
        <end position="432"/>
    </location>
</feature>
<evidence type="ECO:0000256" key="2">
    <source>
        <dbReference type="ARBA" id="ARBA00022448"/>
    </source>
</evidence>
<feature type="transmembrane region" description="Helical" evidence="6">
    <location>
        <begin position="311"/>
        <end position="330"/>
    </location>
</feature>
<keyword evidence="2" id="KW-0813">Transport</keyword>
<dbReference type="InterPro" id="IPR011701">
    <property type="entry name" value="MFS"/>
</dbReference>
<dbReference type="InterPro" id="IPR036259">
    <property type="entry name" value="MFS_trans_sf"/>
</dbReference>
<evidence type="ECO:0000256" key="4">
    <source>
        <dbReference type="ARBA" id="ARBA00022989"/>
    </source>
</evidence>
<evidence type="ECO:0000259" key="7">
    <source>
        <dbReference type="PROSITE" id="PS50850"/>
    </source>
</evidence>
<evidence type="ECO:0000256" key="5">
    <source>
        <dbReference type="ARBA" id="ARBA00023136"/>
    </source>
</evidence>
<keyword evidence="9" id="KW-1185">Reference proteome</keyword>
<keyword evidence="3 6" id="KW-0812">Transmembrane</keyword>
<dbReference type="InterPro" id="IPR005829">
    <property type="entry name" value="Sugar_transporter_CS"/>
</dbReference>
<dbReference type="PROSITE" id="PS50850">
    <property type="entry name" value="MFS"/>
    <property type="match status" value="1"/>
</dbReference>
<feature type="transmembrane region" description="Helical" evidence="6">
    <location>
        <begin position="150"/>
        <end position="169"/>
    </location>
</feature>
<accession>A0ABT4SZT6</accession>
<feature type="transmembrane region" description="Helical" evidence="6">
    <location>
        <begin position="121"/>
        <end position="144"/>
    </location>
</feature>
<dbReference type="Pfam" id="PF07690">
    <property type="entry name" value="MFS_1"/>
    <property type="match status" value="1"/>
</dbReference>
<feature type="transmembrane region" description="Helical" evidence="6">
    <location>
        <begin position="336"/>
        <end position="355"/>
    </location>
</feature>
<evidence type="ECO:0000313" key="9">
    <source>
        <dbReference type="Proteomes" id="UP001212498"/>
    </source>
</evidence>
<evidence type="ECO:0000256" key="3">
    <source>
        <dbReference type="ARBA" id="ARBA00022692"/>
    </source>
</evidence>
<feature type="transmembrane region" description="Helical" evidence="6">
    <location>
        <begin position="32"/>
        <end position="50"/>
    </location>
</feature>
<comment type="subcellular location">
    <subcellularLocation>
        <location evidence="1">Cell membrane</location>
        <topology evidence="1">Multi-pass membrane protein</topology>
    </subcellularLocation>
</comment>
<feature type="transmembrane region" description="Helical" evidence="6">
    <location>
        <begin position="208"/>
        <end position="228"/>
    </location>
</feature>
<reference evidence="8 9" key="1">
    <citation type="submission" date="2022-11" db="EMBL/GenBank/DDBJ databases">
        <title>Nonomuraea corallina sp. nov., a new species of the genus Nonomuraea isolated from sea side sediment in Thai sea.</title>
        <authorList>
            <person name="Ngamcharungchit C."/>
            <person name="Matsumoto A."/>
            <person name="Suriyachadkun C."/>
            <person name="Panbangred W."/>
            <person name="Inahashi Y."/>
            <person name="Intra B."/>
        </authorList>
    </citation>
    <scope>NUCLEOTIDE SEQUENCE [LARGE SCALE GENOMIC DNA]</scope>
    <source>
        <strain evidence="8 9">DSM 43553</strain>
    </source>
</reference>
<dbReference type="Proteomes" id="UP001212498">
    <property type="component" value="Unassembled WGS sequence"/>
</dbReference>
<proteinExistence type="predicted"/>
<evidence type="ECO:0000256" key="1">
    <source>
        <dbReference type="ARBA" id="ARBA00004651"/>
    </source>
</evidence>
<dbReference type="EMBL" id="JAPNUD010000050">
    <property type="protein sequence ID" value="MDA0642782.1"/>
    <property type="molecule type" value="Genomic_DNA"/>
</dbReference>
<name>A0ABT4SZT6_9ACTN</name>
<gene>
    <name evidence="8" type="ORF">OUY24_19310</name>
</gene>
<organism evidence="8 9">
    <name type="scientific">Nonomuraea ferruginea</name>
    <dbReference type="NCBI Taxonomy" id="46174"/>
    <lineage>
        <taxon>Bacteria</taxon>
        <taxon>Bacillati</taxon>
        <taxon>Actinomycetota</taxon>
        <taxon>Actinomycetes</taxon>
        <taxon>Streptosporangiales</taxon>
        <taxon>Streptosporangiaceae</taxon>
        <taxon>Nonomuraea</taxon>
    </lineage>
</organism>
<dbReference type="PANTHER" id="PTHR42718">
    <property type="entry name" value="MAJOR FACILITATOR SUPERFAMILY MULTIDRUG TRANSPORTER MFSC"/>
    <property type="match status" value="1"/>
</dbReference>
<dbReference type="PROSITE" id="PS00216">
    <property type="entry name" value="SUGAR_TRANSPORT_1"/>
    <property type="match status" value="1"/>
</dbReference>
<feature type="transmembrane region" description="Helical" evidence="6">
    <location>
        <begin position="91"/>
        <end position="109"/>
    </location>
</feature>
<feature type="transmembrane region" description="Helical" evidence="6">
    <location>
        <begin position="249"/>
        <end position="269"/>
    </location>
</feature>
<keyword evidence="4 6" id="KW-1133">Transmembrane helix</keyword>
<feature type="transmembrane region" description="Helical" evidence="6">
    <location>
        <begin position="181"/>
        <end position="202"/>
    </location>
</feature>
<evidence type="ECO:0000313" key="8">
    <source>
        <dbReference type="EMBL" id="MDA0642782.1"/>
    </source>
</evidence>
<dbReference type="Gene3D" id="1.20.1250.20">
    <property type="entry name" value="MFS general substrate transporter like domains"/>
    <property type="match status" value="2"/>
</dbReference>
<evidence type="ECO:0000256" key="6">
    <source>
        <dbReference type="SAM" id="Phobius"/>
    </source>
</evidence>